<sequence>MTTAPLDLPYLRAYAPALQAQAHALLAQGQLGALLQRKYPEGHAVRSDKALYDYAQEFKARHLRNAGTVNKVLFDSKIHVVRHALGLHTHRTRVQGGRLAARHEIRVAALFKQTPDEFLRMIVVHELAHLREKDHGKAFYQLCTHMEPQYHQFEFDLRLYLTHLDAGGELLW</sequence>
<dbReference type="KEGG" id="dia:Dtpsy_2355"/>
<accession>A0A9J9UBV7</accession>
<reference evidence="2 3" key="1">
    <citation type="journal article" date="2010" name="J. Bacteriol.">
        <title>Completed genome sequence of the anaerobic iron-oxidizing bacterium Acidovorax ebreus strain TPSY.</title>
        <authorList>
            <person name="Byrne-Bailey K.G."/>
            <person name="Weber K.A."/>
            <person name="Chair A.H."/>
            <person name="Bose S."/>
            <person name="Knox T."/>
            <person name="Spanbauer T.L."/>
            <person name="Chertkov O."/>
            <person name="Coates J.D."/>
        </authorList>
    </citation>
    <scope>NUCLEOTIDE SEQUENCE [LARGE SCALE GENOMIC DNA]</scope>
    <source>
        <strain evidence="2 3">TPSY</strain>
    </source>
</reference>
<proteinExistence type="predicted"/>
<dbReference type="InterPro" id="IPR053136">
    <property type="entry name" value="UTP_pyrophosphatase-like"/>
</dbReference>
<organism evidence="2 3">
    <name type="scientific">Acidovorax ebreus (strain TPSY)</name>
    <name type="common">Diaphorobacter sp. (strain TPSY)</name>
    <dbReference type="NCBI Taxonomy" id="535289"/>
    <lineage>
        <taxon>Bacteria</taxon>
        <taxon>Pseudomonadati</taxon>
        <taxon>Pseudomonadota</taxon>
        <taxon>Betaproteobacteria</taxon>
        <taxon>Burkholderiales</taxon>
        <taxon>Comamonadaceae</taxon>
        <taxon>Diaphorobacter</taxon>
    </lineage>
</organism>
<dbReference type="EMBL" id="CP001392">
    <property type="protein sequence ID" value="ACM33792.1"/>
    <property type="molecule type" value="Genomic_DNA"/>
</dbReference>
<dbReference type="Pfam" id="PF01863">
    <property type="entry name" value="YgjP-like"/>
    <property type="match status" value="1"/>
</dbReference>
<protein>
    <recommendedName>
        <fullName evidence="1">YgjP-like metallopeptidase domain-containing protein</fullName>
    </recommendedName>
</protein>
<dbReference type="CDD" id="cd07344">
    <property type="entry name" value="M48_yhfN_like"/>
    <property type="match status" value="1"/>
</dbReference>
<dbReference type="PANTHER" id="PTHR30399">
    <property type="entry name" value="UNCHARACTERIZED PROTEIN YGJP"/>
    <property type="match status" value="1"/>
</dbReference>
<dbReference type="PANTHER" id="PTHR30399:SF1">
    <property type="entry name" value="UTP PYROPHOSPHATASE"/>
    <property type="match status" value="1"/>
</dbReference>
<dbReference type="Gene3D" id="3.30.2010.10">
    <property type="entry name" value="Metalloproteases ('zincins'), catalytic domain"/>
    <property type="match status" value="1"/>
</dbReference>
<evidence type="ECO:0000313" key="3">
    <source>
        <dbReference type="Proteomes" id="UP000000450"/>
    </source>
</evidence>
<dbReference type="RefSeq" id="WP_015913756.1">
    <property type="nucleotide sequence ID" value="NC_011992.1"/>
</dbReference>
<feature type="domain" description="YgjP-like metallopeptidase" evidence="1">
    <location>
        <begin position="97"/>
        <end position="155"/>
    </location>
</feature>
<gene>
    <name evidence="2" type="ordered locus">Dtpsy_2355</name>
</gene>
<dbReference type="InterPro" id="IPR002725">
    <property type="entry name" value="YgjP-like_metallopeptidase"/>
</dbReference>
<evidence type="ECO:0000313" key="2">
    <source>
        <dbReference type="EMBL" id="ACM33792.1"/>
    </source>
</evidence>
<dbReference type="AlphaFoldDB" id="A0A9J9UBV7"/>
<name>A0A9J9UBV7_ACIET</name>
<dbReference type="Proteomes" id="UP000000450">
    <property type="component" value="Chromosome"/>
</dbReference>
<keyword evidence="3" id="KW-1185">Reference proteome</keyword>
<evidence type="ECO:0000259" key="1">
    <source>
        <dbReference type="Pfam" id="PF01863"/>
    </source>
</evidence>